<gene>
    <name evidence="1" type="ORF">LOK49_LG14G01395</name>
</gene>
<comment type="caution">
    <text evidence="1">The sequence shown here is derived from an EMBL/GenBank/DDBJ whole genome shotgun (WGS) entry which is preliminary data.</text>
</comment>
<evidence type="ECO:0000313" key="2">
    <source>
        <dbReference type="Proteomes" id="UP001060215"/>
    </source>
</evidence>
<name>A0ACC0FAR3_9ERIC</name>
<accession>A0ACC0FAR3</accession>
<organism evidence="1 2">
    <name type="scientific">Camellia lanceoleosa</name>
    <dbReference type="NCBI Taxonomy" id="1840588"/>
    <lineage>
        <taxon>Eukaryota</taxon>
        <taxon>Viridiplantae</taxon>
        <taxon>Streptophyta</taxon>
        <taxon>Embryophyta</taxon>
        <taxon>Tracheophyta</taxon>
        <taxon>Spermatophyta</taxon>
        <taxon>Magnoliopsida</taxon>
        <taxon>eudicotyledons</taxon>
        <taxon>Gunneridae</taxon>
        <taxon>Pentapetalae</taxon>
        <taxon>asterids</taxon>
        <taxon>Ericales</taxon>
        <taxon>Theaceae</taxon>
        <taxon>Camellia</taxon>
    </lineage>
</organism>
<protein>
    <submittedName>
        <fullName evidence="1">Uncharacterized protein</fullName>
    </submittedName>
</protein>
<dbReference type="EMBL" id="CM045772">
    <property type="protein sequence ID" value="KAI7985223.1"/>
    <property type="molecule type" value="Genomic_DNA"/>
</dbReference>
<keyword evidence="2" id="KW-1185">Reference proteome</keyword>
<proteinExistence type="predicted"/>
<dbReference type="Proteomes" id="UP001060215">
    <property type="component" value="Chromosome 15"/>
</dbReference>
<evidence type="ECO:0000313" key="1">
    <source>
        <dbReference type="EMBL" id="KAI7985223.1"/>
    </source>
</evidence>
<reference evidence="1 2" key="1">
    <citation type="journal article" date="2022" name="Plant J.">
        <title>Chromosome-level genome of Camellia lanceoleosa provides a valuable resource for understanding genome evolution and self-incompatibility.</title>
        <authorList>
            <person name="Gong W."/>
            <person name="Xiao S."/>
            <person name="Wang L."/>
            <person name="Liao Z."/>
            <person name="Chang Y."/>
            <person name="Mo W."/>
            <person name="Hu G."/>
            <person name="Li W."/>
            <person name="Zhao G."/>
            <person name="Zhu H."/>
            <person name="Hu X."/>
            <person name="Ji K."/>
            <person name="Xiang X."/>
            <person name="Song Q."/>
            <person name="Yuan D."/>
            <person name="Jin S."/>
            <person name="Zhang L."/>
        </authorList>
    </citation>
    <scope>NUCLEOTIDE SEQUENCE [LARGE SCALE GENOMIC DNA]</scope>
    <source>
        <strain evidence="1">SQ_2022a</strain>
    </source>
</reference>
<sequence length="106" mass="12452">MEEEIPDKEEEVLEAIDYVARCGKMRRLMLIYYGAKVDSSELLIKLLVERKVIDGLKCSCMYFLQRNVKSEENVVFYISRLDWRGFDVYALGFRIVDFKGAILWGI</sequence>